<reference evidence="2" key="1">
    <citation type="submission" date="2014-09" db="EMBL/GenBank/DDBJ databases">
        <authorList>
            <person name="Sharma Rahul"/>
            <person name="Thines Marco"/>
        </authorList>
    </citation>
    <scope>NUCLEOTIDE SEQUENCE [LARGE SCALE GENOMIC DNA]</scope>
</reference>
<evidence type="ECO:0000313" key="1">
    <source>
        <dbReference type="EMBL" id="CEG36843.1"/>
    </source>
</evidence>
<dbReference type="EMBL" id="CCYD01000252">
    <property type="protein sequence ID" value="CEG36843.1"/>
    <property type="molecule type" value="Genomic_DNA"/>
</dbReference>
<proteinExistence type="predicted"/>
<dbReference type="Proteomes" id="UP000054928">
    <property type="component" value="Unassembled WGS sequence"/>
</dbReference>
<protein>
    <submittedName>
        <fullName evidence="1">Uncharacterized protein</fullName>
    </submittedName>
</protein>
<organism evidence="1 2">
    <name type="scientific">Plasmopara halstedii</name>
    <name type="common">Downy mildew of sunflower</name>
    <dbReference type="NCBI Taxonomy" id="4781"/>
    <lineage>
        <taxon>Eukaryota</taxon>
        <taxon>Sar</taxon>
        <taxon>Stramenopiles</taxon>
        <taxon>Oomycota</taxon>
        <taxon>Peronosporomycetes</taxon>
        <taxon>Peronosporales</taxon>
        <taxon>Peronosporaceae</taxon>
        <taxon>Plasmopara</taxon>
    </lineage>
</organism>
<dbReference type="AlphaFoldDB" id="A0A0N7L3U4"/>
<name>A0A0N7L3U4_PLAHL</name>
<sequence length="143" mass="16907">MYCIRIINESIYHVFLTHILTNLLLCHHRSRTQNNSQNCHERIIRQVVHLILKYLVFSLRSHSILSLRQDFSSLDIIEEGVTSQHFQNFKILVYKEAQCNRSATFLLLSHRLLIVMVEQLFICIFLRLRNQILGTACTGRRAR</sequence>
<dbReference type="GeneID" id="59052831"/>
<evidence type="ECO:0000313" key="2">
    <source>
        <dbReference type="Proteomes" id="UP000054928"/>
    </source>
</evidence>
<dbReference type="RefSeq" id="XP_036263017.1">
    <property type="nucleotide sequence ID" value="XM_036407303.1"/>
</dbReference>
<keyword evidence="2" id="KW-1185">Reference proteome</keyword>
<accession>A0A0N7L3U4</accession>